<evidence type="ECO:0000313" key="1">
    <source>
        <dbReference type="EMBL" id="KAA0174409.1"/>
    </source>
</evidence>
<name>A0A5A8EA25_CAFRO</name>
<comment type="caution">
    <text evidence="1">The sequence shown here is derived from an EMBL/GenBank/DDBJ whole genome shotgun (WGS) entry which is preliminary data.</text>
</comment>
<organism evidence="1 2">
    <name type="scientific">Cafeteria roenbergensis</name>
    <name type="common">Marine flagellate</name>
    <dbReference type="NCBI Taxonomy" id="33653"/>
    <lineage>
        <taxon>Eukaryota</taxon>
        <taxon>Sar</taxon>
        <taxon>Stramenopiles</taxon>
        <taxon>Bigyra</taxon>
        <taxon>Opalozoa</taxon>
        <taxon>Bicosoecida</taxon>
        <taxon>Cafeteriaceae</taxon>
        <taxon>Cafeteria</taxon>
    </lineage>
</organism>
<accession>A0A5A8EA25</accession>
<dbReference type="EMBL" id="VLTO01000023">
    <property type="protein sequence ID" value="KAA0174409.1"/>
    <property type="molecule type" value="Genomic_DNA"/>
</dbReference>
<dbReference type="AlphaFoldDB" id="A0A5A8EA25"/>
<evidence type="ECO:0000313" key="2">
    <source>
        <dbReference type="Proteomes" id="UP000322899"/>
    </source>
</evidence>
<sequence length="312" mass="36061">MDNFLWVNGRMSGTQSTEAQVTINRRDPLFPVGEDGHTLTSVSRYRLISTLPLFDTKHWSDWAVGIKGKSSSTLQTQDVVWPAEQWLYDYRDVAERVDTAMKALATSAGLSPADFPRFIFDARDGSFAVVSSEAFREEYDVYFSDAIKYCLNTFYWKPYSPEMWRMVLTTDVEEQPIQTLELLSPIDKIVLKTSLPVSFEMMPKPEHPASISYEDGSFLVDMYWTQANNQSTVMTQFSVGDQSVARWYNMERGESIRKFHYEFFWTDRSGQMHDLKIHPRGYVDLKAVFKSIEIPDEDKAVVDDDEPLFTFN</sequence>
<dbReference type="Proteomes" id="UP000322899">
    <property type="component" value="Unassembled WGS sequence"/>
</dbReference>
<dbReference type="Gene3D" id="2.60.120.1100">
    <property type="match status" value="1"/>
</dbReference>
<protein>
    <submittedName>
        <fullName evidence="1">Uncharacterized protein</fullName>
    </submittedName>
</protein>
<dbReference type="InterPro" id="IPR049413">
    <property type="entry name" value="V18/19-like_jelly_roll_sf"/>
</dbReference>
<reference evidence="1 2" key="1">
    <citation type="submission" date="2019-07" db="EMBL/GenBank/DDBJ databases">
        <title>Genomes of Cafeteria roenbergensis.</title>
        <authorList>
            <person name="Fischer M.G."/>
            <person name="Hackl T."/>
            <person name="Roman M."/>
        </authorList>
    </citation>
    <scope>NUCLEOTIDE SEQUENCE [LARGE SCALE GENOMIC DNA]</scope>
    <source>
        <strain evidence="1 2">E4-10P</strain>
    </source>
</reference>
<gene>
    <name evidence="1" type="ORF">FNF27_04202</name>
</gene>
<proteinExistence type="predicted"/>